<evidence type="ECO:0000313" key="1">
    <source>
        <dbReference type="EMBL" id="KAK9986292.1"/>
    </source>
</evidence>
<keyword evidence="2" id="KW-1185">Reference proteome</keyword>
<evidence type="ECO:0000313" key="2">
    <source>
        <dbReference type="Proteomes" id="UP001459277"/>
    </source>
</evidence>
<comment type="caution">
    <text evidence="1">The sequence shown here is derived from an EMBL/GenBank/DDBJ whole genome shotgun (WGS) entry which is preliminary data.</text>
</comment>
<protein>
    <submittedName>
        <fullName evidence="1">Uncharacterized protein</fullName>
    </submittedName>
</protein>
<dbReference type="AlphaFoldDB" id="A0AAW2BKH7"/>
<sequence>MVQRLHLKTVAKGLETSSAWPRPHLIAKPLATVLKPQLVEFLESILLQLLTSQKIVESRVLSRSALPPTVQKCNEDDREAICGRNNISSIKNKDITSSPDGAPL</sequence>
<proteinExistence type="predicted"/>
<gene>
    <name evidence="1" type="ORF">SO802_031243</name>
</gene>
<dbReference type="Proteomes" id="UP001459277">
    <property type="component" value="Unassembled WGS sequence"/>
</dbReference>
<accession>A0AAW2BKH7</accession>
<dbReference type="EMBL" id="JAZDWU010000011">
    <property type="protein sequence ID" value="KAK9986292.1"/>
    <property type="molecule type" value="Genomic_DNA"/>
</dbReference>
<reference evidence="1 2" key="1">
    <citation type="submission" date="2024-01" db="EMBL/GenBank/DDBJ databases">
        <title>A telomere-to-telomere, gap-free genome of sweet tea (Lithocarpus litseifolius).</title>
        <authorList>
            <person name="Zhou J."/>
        </authorList>
    </citation>
    <scope>NUCLEOTIDE SEQUENCE [LARGE SCALE GENOMIC DNA]</scope>
    <source>
        <strain evidence="1">Zhou-2022a</strain>
        <tissue evidence="1">Leaf</tissue>
    </source>
</reference>
<name>A0AAW2BKH7_9ROSI</name>
<organism evidence="1 2">
    <name type="scientific">Lithocarpus litseifolius</name>
    <dbReference type="NCBI Taxonomy" id="425828"/>
    <lineage>
        <taxon>Eukaryota</taxon>
        <taxon>Viridiplantae</taxon>
        <taxon>Streptophyta</taxon>
        <taxon>Embryophyta</taxon>
        <taxon>Tracheophyta</taxon>
        <taxon>Spermatophyta</taxon>
        <taxon>Magnoliopsida</taxon>
        <taxon>eudicotyledons</taxon>
        <taxon>Gunneridae</taxon>
        <taxon>Pentapetalae</taxon>
        <taxon>rosids</taxon>
        <taxon>fabids</taxon>
        <taxon>Fagales</taxon>
        <taxon>Fagaceae</taxon>
        <taxon>Lithocarpus</taxon>
    </lineage>
</organism>